<feature type="domain" description="Endoribonuclease L-PSP/chorismate mutase-like" evidence="1">
    <location>
        <begin position="9"/>
        <end position="132"/>
    </location>
</feature>
<dbReference type="InterPro" id="IPR035959">
    <property type="entry name" value="RutC-like_sf"/>
</dbReference>
<dbReference type="PANTHER" id="PTHR43760:SF1">
    <property type="entry name" value="ENDORIBONUCLEASE L-PSP_CHORISMATE MUTASE-LIKE DOMAIN-CONTAINING PROTEIN"/>
    <property type="match status" value="1"/>
</dbReference>
<dbReference type="SUPFAM" id="SSF55298">
    <property type="entry name" value="YjgF-like"/>
    <property type="match status" value="1"/>
</dbReference>
<accession>A0A3A6PDD0</accession>
<dbReference type="Gene3D" id="3.30.1330.40">
    <property type="entry name" value="RutC-like"/>
    <property type="match status" value="1"/>
</dbReference>
<keyword evidence="3" id="KW-1185">Reference proteome</keyword>
<dbReference type="InterPro" id="IPR013813">
    <property type="entry name" value="Endoribo_LPSP/chorism_mut-like"/>
</dbReference>
<name>A0A3A6PDD0_9BACL</name>
<gene>
    <name evidence="2" type="ORF">D3P09_18540</name>
</gene>
<dbReference type="PANTHER" id="PTHR43760">
    <property type="entry name" value="ENDORIBONUCLEASE-RELATED"/>
    <property type="match status" value="1"/>
</dbReference>
<protein>
    <submittedName>
        <fullName evidence="2">RidA family protein</fullName>
    </submittedName>
</protein>
<comment type="caution">
    <text evidence="2">The sequence shown here is derived from an EMBL/GenBank/DDBJ whole genome shotgun (WGS) entry which is preliminary data.</text>
</comment>
<dbReference type="EMBL" id="QXQB01000004">
    <property type="protein sequence ID" value="RJX38070.1"/>
    <property type="molecule type" value="Genomic_DNA"/>
</dbReference>
<dbReference type="OrthoDB" id="9806350at2"/>
<evidence type="ECO:0000259" key="1">
    <source>
        <dbReference type="Pfam" id="PF14588"/>
    </source>
</evidence>
<evidence type="ECO:0000313" key="3">
    <source>
        <dbReference type="Proteomes" id="UP000267798"/>
    </source>
</evidence>
<dbReference type="AlphaFoldDB" id="A0A3A6PDD0"/>
<dbReference type="Pfam" id="PF14588">
    <property type="entry name" value="YjgF_endoribonc"/>
    <property type="match status" value="1"/>
</dbReference>
<proteinExistence type="predicted"/>
<evidence type="ECO:0000313" key="2">
    <source>
        <dbReference type="EMBL" id="RJX38070.1"/>
    </source>
</evidence>
<dbReference type="RefSeq" id="WP_120112889.1">
    <property type="nucleotide sequence ID" value="NZ_QXQB01000004.1"/>
</dbReference>
<sequence>MSDVSAMERLQALGIVLPEASKPAARYTNYVLAGNLLFISGKGPASMPKGKLGIDYSTEEGYKYACLAGLEVLAVLTEALGSLNRVKQVVKIQGFVNAGPEFEEHHKVLDGCSDLMLDVFGDRGVHARSVLGASSLRDNLPVIIDSVFEVEPNQSAAI</sequence>
<reference evidence="2 3" key="1">
    <citation type="submission" date="2018-09" db="EMBL/GenBank/DDBJ databases">
        <title>Paenibacillus aracenensis nov. sp. isolated from a cave in southern Spain.</title>
        <authorList>
            <person name="Jurado V."/>
            <person name="Gutierrez-Patricio S."/>
            <person name="Gonzalez-Pimentel J.L."/>
            <person name="Miller A.Z."/>
            <person name="Laiz L."/>
            <person name="Saiz-Jimenez C."/>
        </authorList>
    </citation>
    <scope>NUCLEOTIDE SEQUENCE [LARGE SCALE GENOMIC DNA]</scope>
    <source>
        <strain evidence="2 3">JCM 19203</strain>
    </source>
</reference>
<dbReference type="CDD" id="cd02199">
    <property type="entry name" value="YjgF_YER057c_UK114_like_1"/>
    <property type="match status" value="1"/>
</dbReference>
<dbReference type="Proteomes" id="UP000267798">
    <property type="component" value="Unassembled WGS sequence"/>
</dbReference>
<organism evidence="2 3">
    <name type="scientific">Paenibacillus pinisoli</name>
    <dbReference type="NCBI Taxonomy" id="1276110"/>
    <lineage>
        <taxon>Bacteria</taxon>
        <taxon>Bacillati</taxon>
        <taxon>Bacillota</taxon>
        <taxon>Bacilli</taxon>
        <taxon>Bacillales</taxon>
        <taxon>Paenibacillaceae</taxon>
        <taxon>Paenibacillus</taxon>
    </lineage>
</organism>